<dbReference type="AlphaFoldDB" id="A0A1A9ZFC9"/>
<keyword evidence="1" id="KW-0812">Transmembrane</keyword>
<protein>
    <submittedName>
        <fullName evidence="2">Uncharacterized protein</fullName>
    </submittedName>
</protein>
<dbReference type="Proteomes" id="UP000092445">
    <property type="component" value="Unassembled WGS sequence"/>
</dbReference>
<keyword evidence="1" id="KW-1133">Transmembrane helix</keyword>
<evidence type="ECO:0000313" key="2">
    <source>
        <dbReference type="EnsemblMetazoa" id="GPAI012872-PA"/>
    </source>
</evidence>
<evidence type="ECO:0000256" key="1">
    <source>
        <dbReference type="SAM" id="Phobius"/>
    </source>
</evidence>
<reference evidence="2" key="2">
    <citation type="submission" date="2020-05" db="UniProtKB">
        <authorList>
            <consortium name="EnsemblMetazoa"/>
        </authorList>
    </citation>
    <scope>IDENTIFICATION</scope>
    <source>
        <strain evidence="2">IAEA</strain>
    </source>
</reference>
<organism evidence="2 3">
    <name type="scientific">Glossina pallidipes</name>
    <name type="common">Tsetse fly</name>
    <dbReference type="NCBI Taxonomy" id="7398"/>
    <lineage>
        <taxon>Eukaryota</taxon>
        <taxon>Metazoa</taxon>
        <taxon>Ecdysozoa</taxon>
        <taxon>Arthropoda</taxon>
        <taxon>Hexapoda</taxon>
        <taxon>Insecta</taxon>
        <taxon>Pterygota</taxon>
        <taxon>Neoptera</taxon>
        <taxon>Endopterygota</taxon>
        <taxon>Diptera</taxon>
        <taxon>Brachycera</taxon>
        <taxon>Muscomorpha</taxon>
        <taxon>Hippoboscoidea</taxon>
        <taxon>Glossinidae</taxon>
        <taxon>Glossina</taxon>
    </lineage>
</organism>
<evidence type="ECO:0000313" key="3">
    <source>
        <dbReference type="Proteomes" id="UP000092445"/>
    </source>
</evidence>
<accession>A0A1A9ZFC9</accession>
<reference evidence="3" key="1">
    <citation type="submission" date="2014-03" db="EMBL/GenBank/DDBJ databases">
        <authorList>
            <person name="Aksoy S."/>
            <person name="Warren W."/>
            <person name="Wilson R.K."/>
        </authorList>
    </citation>
    <scope>NUCLEOTIDE SEQUENCE [LARGE SCALE GENOMIC DNA]</scope>
    <source>
        <strain evidence="3">IAEA</strain>
    </source>
</reference>
<sequence>MERELCNNIEFPKKRSPNSCYTRSQLKATIRAAKIVQFLSWINLSILLIIGVFTEINSNGKIIKQFPSNVFAAEIVRISINLKLDTLAKSMTTFYPPTNTLHQLVASLTVTTAGKGRKDN</sequence>
<name>A0A1A9ZFC9_GLOPL</name>
<keyword evidence="3" id="KW-1185">Reference proteome</keyword>
<dbReference type="VEuPathDB" id="VectorBase:GPAI012872"/>
<proteinExistence type="predicted"/>
<feature type="transmembrane region" description="Helical" evidence="1">
    <location>
        <begin position="35"/>
        <end position="54"/>
    </location>
</feature>
<keyword evidence="1" id="KW-0472">Membrane</keyword>
<dbReference type="EnsemblMetazoa" id="GPAI012872-RA">
    <property type="protein sequence ID" value="GPAI012872-PA"/>
    <property type="gene ID" value="GPAI012872"/>
</dbReference>